<dbReference type="Pfam" id="PF08700">
    <property type="entry name" value="VPS51_Exo84_N"/>
    <property type="match status" value="1"/>
</dbReference>
<dbReference type="EMBL" id="DAKRPA010000032">
    <property type="protein sequence ID" value="DBA02403.1"/>
    <property type="molecule type" value="Genomic_DNA"/>
</dbReference>
<gene>
    <name evidence="9" type="ORF">N0F65_007222</name>
</gene>
<evidence type="ECO:0000256" key="6">
    <source>
        <dbReference type="ARBA" id="ARBA00023034"/>
    </source>
</evidence>
<name>A0AAV2ZB27_9STRA</name>
<keyword evidence="10" id="KW-1185">Reference proteome</keyword>
<dbReference type="InterPro" id="IPR033370">
    <property type="entry name" value="COG1"/>
</dbReference>
<keyword evidence="6" id="KW-0333">Golgi apparatus</keyword>
<reference evidence="9" key="2">
    <citation type="journal article" date="2023" name="Microbiol Resour">
        <title>Decontamination and Annotation of the Draft Genome Sequence of the Oomycete Lagenidium giganteum ARSEF 373.</title>
        <authorList>
            <person name="Morgan W.R."/>
            <person name="Tartar A."/>
        </authorList>
    </citation>
    <scope>NUCLEOTIDE SEQUENCE</scope>
    <source>
        <strain evidence="9">ARSEF 373</strain>
    </source>
</reference>
<evidence type="ECO:0000256" key="2">
    <source>
        <dbReference type="ARBA" id="ARBA00006653"/>
    </source>
</evidence>
<dbReference type="Proteomes" id="UP001146120">
    <property type="component" value="Unassembled WGS sequence"/>
</dbReference>
<dbReference type="GO" id="GO:0015031">
    <property type="term" value="P:protein transport"/>
    <property type="evidence" value="ECO:0007669"/>
    <property type="project" value="UniProtKB-KW"/>
</dbReference>
<evidence type="ECO:0000256" key="1">
    <source>
        <dbReference type="ARBA" id="ARBA00004395"/>
    </source>
</evidence>
<comment type="subcellular location">
    <subcellularLocation>
        <location evidence="1">Golgi apparatus membrane</location>
        <topology evidence="1">Peripheral membrane protein</topology>
    </subcellularLocation>
</comment>
<dbReference type="PANTHER" id="PTHR31658">
    <property type="entry name" value="CONSERVED OLIGOMERIC GOLGI COMPLEX SUBUNIT 1"/>
    <property type="match status" value="1"/>
</dbReference>
<dbReference type="GO" id="GO:0006891">
    <property type="term" value="P:intra-Golgi vesicle-mediated transport"/>
    <property type="evidence" value="ECO:0007669"/>
    <property type="project" value="InterPro"/>
</dbReference>
<dbReference type="PANTHER" id="PTHR31658:SF0">
    <property type="entry name" value="CONSERVED OLIGOMERIC GOLGI COMPLEX SUBUNIT 1"/>
    <property type="match status" value="1"/>
</dbReference>
<evidence type="ECO:0000256" key="7">
    <source>
        <dbReference type="ARBA" id="ARBA00023136"/>
    </source>
</evidence>
<evidence type="ECO:0000256" key="5">
    <source>
        <dbReference type="ARBA" id="ARBA00022927"/>
    </source>
</evidence>
<feature type="region of interest" description="Disordered" evidence="8">
    <location>
        <begin position="909"/>
        <end position="941"/>
    </location>
</feature>
<protein>
    <recommendedName>
        <fullName evidence="3">Conserved oligomeric Golgi complex subunit 1</fullName>
    </recommendedName>
</protein>
<keyword evidence="4" id="KW-0813">Transport</keyword>
<comment type="similarity">
    <text evidence="2">Belongs to the COG1 family.</text>
</comment>
<reference evidence="9" key="1">
    <citation type="submission" date="2022-11" db="EMBL/GenBank/DDBJ databases">
        <authorList>
            <person name="Morgan W.R."/>
            <person name="Tartar A."/>
        </authorList>
    </citation>
    <scope>NUCLEOTIDE SEQUENCE</scope>
    <source>
        <strain evidence="9">ARSEF 373</strain>
    </source>
</reference>
<proteinExistence type="inferred from homology"/>
<dbReference type="AlphaFoldDB" id="A0AAV2ZB27"/>
<keyword evidence="7" id="KW-0472">Membrane</keyword>
<evidence type="ECO:0000256" key="4">
    <source>
        <dbReference type="ARBA" id="ARBA00022448"/>
    </source>
</evidence>
<evidence type="ECO:0000313" key="9">
    <source>
        <dbReference type="EMBL" id="DBA02403.1"/>
    </source>
</evidence>
<comment type="caution">
    <text evidence="9">The sequence shown here is derived from an EMBL/GenBank/DDBJ whole genome shotgun (WGS) entry which is preliminary data.</text>
</comment>
<dbReference type="GO" id="GO:0000139">
    <property type="term" value="C:Golgi membrane"/>
    <property type="evidence" value="ECO:0007669"/>
    <property type="project" value="UniProtKB-SubCell"/>
</dbReference>
<sequence length="999" mass="112125">MVMTGVGVAAMAASNASDAGADFLRKLSVADAKVMLEKMRMEKQRKTQEMQKMIGVRYRDLIESADEIVTMHSAALRLEASLKEMPERWQRMDKTVTVTLAPTAVTAAKSAVEGNGTLQQRDANELHERIGLLLDAPERMWQLLDRGQSLTALGVFLEAKRVNKCTDVQAAKEVYPFLETQWSGIQGFRARMICDAKRFLLCRGKPTAFYSANLCTLAILEEWRSSRALFEGFLDARTKWMSPSVPLDQMNKQEEPMKQLQHHLMVILRTMMQTIADTQGIFWAPVGEIHPLAEAFKHNGDLRQQMTAFSQSGEMLQVFCKWFSEQQLKIDREALDVIARIPSISHLSRVQTKLNNAAQKHSSNHSDLWSQMKQKVEAVSRIPESGPDVTIGRMLFLFLFGEAFRKRTRDLVQSSFVDALNAIKQQIRSAIIDQSSTNQEVQLQCIRFYEHFENIHKNTQNLDSSDLQNVLTEEFLRTLLKLVMLFESEYPAHPSGTSHAPTYFLQAANICAAIIAAFPLKMHQMFPGARGDETTIVSKAISDRVASSRQVFLNHADGGTIDTKSLRIALEEVDGDASRLNSFIDDELQHVGSLGFHAFFLISEVKRRSSYPQLFVLVLRNLAQEYCESWARGLLDEKIEPLRALLKMEQYDLTNEEWVSSHEGWSEEVIKSEVDDDENPSSPRSDGVGELGEEKVWLPWCETPMVSTFLFSCCYALDEAKQLIRSATGATENHVSILHQMARDVLLEQLTIASVAVYDGAVDELLEAKKSTHHSVLNFGECCILQFLFDMYFVRATLGFSDFIRFGWGDELDPEDCSQGLLKLTKLFERMQDFVDPVDWEIYGPQLIENVVIQFRKSRLLFSSLSESNDINEINGKPIHINAQDTRPIVKIAEPVARFSLLPVPSNRRRLHRTSSAKSNASADSDAPASRGRPSMPSTGGSLASLKLQDILTTSAGSNLLSAATSGNILSSAAKGMSYLSSATSSYLREGESRTSKYF</sequence>
<accession>A0AAV2ZB27</accession>
<evidence type="ECO:0000256" key="8">
    <source>
        <dbReference type="SAM" id="MobiDB-lite"/>
    </source>
</evidence>
<keyword evidence="5" id="KW-0653">Protein transport</keyword>
<evidence type="ECO:0000313" key="10">
    <source>
        <dbReference type="Proteomes" id="UP001146120"/>
    </source>
</evidence>
<organism evidence="9 10">
    <name type="scientific">Lagenidium giganteum</name>
    <dbReference type="NCBI Taxonomy" id="4803"/>
    <lineage>
        <taxon>Eukaryota</taxon>
        <taxon>Sar</taxon>
        <taxon>Stramenopiles</taxon>
        <taxon>Oomycota</taxon>
        <taxon>Peronosporomycetes</taxon>
        <taxon>Pythiales</taxon>
        <taxon>Pythiaceae</taxon>
    </lineage>
</organism>
<feature type="compositionally biased region" description="Low complexity" evidence="8">
    <location>
        <begin position="916"/>
        <end position="930"/>
    </location>
</feature>
<evidence type="ECO:0000256" key="3">
    <source>
        <dbReference type="ARBA" id="ARBA00020978"/>
    </source>
</evidence>
<dbReference type="GO" id="GO:0017119">
    <property type="term" value="C:Golgi transport complex"/>
    <property type="evidence" value="ECO:0007669"/>
    <property type="project" value="InterPro"/>
</dbReference>